<sequence length="298" mass="33774">MRRIVLIGLLFGLVEASEFEYGNGTFTMRGGFLGLDESIDTDVSTFSLVERHSNLFSSDFFYSYDLTWYDSKTLKQAQHTYNNSSSQFNTMLGLNNNENMKIPAIEHLVQGLDANVKFGYDILHKDKDNYFGIGLLVGVSIPWIDSSKDNNNQDDLGYKDYFKDTKTKINTYKIGSSINFQKSLISDKLSIYGIGSFAYQTGSIDNDYMDSELTVNGTFQEYNIGLYYTPFTQTYQWGWLKLSPRIYGTVGYKYSKWDVDDVAIDMSGAKLSSNTLNPMETKFSMETSVAYAGVGYSF</sequence>
<gene>
    <name evidence="1" type="ORF">MNB_SV-14-607</name>
</gene>
<accession>A0A1W1CF90</accession>
<reference evidence="1" key="1">
    <citation type="submission" date="2016-10" db="EMBL/GenBank/DDBJ databases">
        <authorList>
            <person name="de Groot N.N."/>
        </authorList>
    </citation>
    <scope>NUCLEOTIDE SEQUENCE</scope>
</reference>
<protein>
    <submittedName>
        <fullName evidence="1">Uncharacterized protein</fullName>
    </submittedName>
</protein>
<proteinExistence type="predicted"/>
<dbReference type="AlphaFoldDB" id="A0A1W1CF90"/>
<organism evidence="1">
    <name type="scientific">hydrothermal vent metagenome</name>
    <dbReference type="NCBI Taxonomy" id="652676"/>
    <lineage>
        <taxon>unclassified sequences</taxon>
        <taxon>metagenomes</taxon>
        <taxon>ecological metagenomes</taxon>
    </lineage>
</organism>
<evidence type="ECO:0000313" key="1">
    <source>
        <dbReference type="EMBL" id="SFV64395.1"/>
    </source>
</evidence>
<name>A0A1W1CF90_9ZZZZ</name>
<dbReference type="EMBL" id="FPHN01000168">
    <property type="protein sequence ID" value="SFV64395.1"/>
    <property type="molecule type" value="Genomic_DNA"/>
</dbReference>